<feature type="transmembrane region" description="Helical" evidence="7">
    <location>
        <begin position="88"/>
        <end position="107"/>
    </location>
</feature>
<evidence type="ECO:0000256" key="6">
    <source>
        <dbReference type="PROSITE-ProRule" id="PRU01087"/>
    </source>
</evidence>
<evidence type="ECO:0000256" key="2">
    <source>
        <dbReference type="ARBA" id="ARBA00008337"/>
    </source>
</evidence>
<evidence type="ECO:0000259" key="8">
    <source>
        <dbReference type="PROSITE" id="PS51751"/>
    </source>
</evidence>
<dbReference type="GO" id="GO:0047750">
    <property type="term" value="F:cholestenol delta-isomerase activity"/>
    <property type="evidence" value="ECO:0007669"/>
    <property type="project" value="InterPro"/>
</dbReference>
<feature type="transmembrane region" description="Helical" evidence="7">
    <location>
        <begin position="127"/>
        <end position="146"/>
    </location>
</feature>
<dbReference type="GO" id="GO:0016125">
    <property type="term" value="P:sterol metabolic process"/>
    <property type="evidence" value="ECO:0007669"/>
    <property type="project" value="InterPro"/>
</dbReference>
<feature type="non-terminal residue" evidence="9">
    <location>
        <position position="162"/>
    </location>
</feature>
<dbReference type="GO" id="GO:0005783">
    <property type="term" value="C:endoplasmic reticulum"/>
    <property type="evidence" value="ECO:0007669"/>
    <property type="project" value="TreeGrafter"/>
</dbReference>
<dbReference type="OrthoDB" id="58557at2759"/>
<gene>
    <name evidence="9" type="ORF">BCV69DRAFT_238096</name>
</gene>
<keyword evidence="3 6" id="KW-0812">Transmembrane</keyword>
<evidence type="ECO:0000256" key="7">
    <source>
        <dbReference type="SAM" id="Phobius"/>
    </source>
</evidence>
<proteinExistence type="inferred from homology"/>
<dbReference type="InterPro" id="IPR033118">
    <property type="entry name" value="EXPERA"/>
</dbReference>
<dbReference type="STRING" id="1684307.A0A316UAP7"/>
<comment type="subcellular location">
    <subcellularLocation>
        <location evidence="1">Membrane</location>
        <topology evidence="1">Multi-pass membrane protein</topology>
    </subcellularLocation>
</comment>
<evidence type="ECO:0000313" key="10">
    <source>
        <dbReference type="Proteomes" id="UP000245942"/>
    </source>
</evidence>
<reference evidence="9 10" key="1">
    <citation type="journal article" date="2018" name="Mol. Biol. Evol.">
        <title>Broad Genomic Sampling Reveals a Smut Pathogenic Ancestry of the Fungal Clade Ustilaginomycotina.</title>
        <authorList>
            <person name="Kijpornyongpan T."/>
            <person name="Mondo S.J."/>
            <person name="Barry K."/>
            <person name="Sandor L."/>
            <person name="Lee J."/>
            <person name="Lipzen A."/>
            <person name="Pangilinan J."/>
            <person name="LaButti K."/>
            <person name="Hainaut M."/>
            <person name="Henrissat B."/>
            <person name="Grigoriev I.V."/>
            <person name="Spatafora J.W."/>
            <person name="Aime M.C."/>
        </authorList>
    </citation>
    <scope>NUCLEOTIDE SEQUENCE [LARGE SCALE GENOMIC DNA]</scope>
    <source>
        <strain evidence="9 10">MCA 4718</strain>
    </source>
</reference>
<dbReference type="PANTHER" id="PTHR14207:SF1">
    <property type="entry name" value="EMOPAMIL-BINDING PROTEIN-LIKE"/>
    <property type="match status" value="1"/>
</dbReference>
<keyword evidence="10" id="KW-1185">Reference proteome</keyword>
<evidence type="ECO:0000313" key="9">
    <source>
        <dbReference type="EMBL" id="PWN22286.1"/>
    </source>
</evidence>
<feature type="non-terminal residue" evidence="9">
    <location>
        <position position="1"/>
    </location>
</feature>
<dbReference type="RefSeq" id="XP_025349446.1">
    <property type="nucleotide sequence ID" value="XM_025489954.1"/>
</dbReference>
<evidence type="ECO:0000256" key="5">
    <source>
        <dbReference type="ARBA" id="ARBA00023136"/>
    </source>
</evidence>
<sequence length="162" mass="18568">KLIFTWLVFDCICHLTLEGSFLYLSTFSRTVNNSKGFFAYLWQDYARADSRWGTADPTVVALEILTVLGAGPMAGYCAYLLSQNKFSYHYWTVVLSTAEIYGGFMTFAPEWLTGCKALASDNWMFLWVYLFFMNLVWVFIPFYLLYDSFRAITTSTRAGAVS</sequence>
<organism evidence="9 10">
    <name type="scientific">Pseudomicrostroma glucosiphilum</name>
    <dbReference type="NCBI Taxonomy" id="1684307"/>
    <lineage>
        <taxon>Eukaryota</taxon>
        <taxon>Fungi</taxon>
        <taxon>Dikarya</taxon>
        <taxon>Basidiomycota</taxon>
        <taxon>Ustilaginomycotina</taxon>
        <taxon>Exobasidiomycetes</taxon>
        <taxon>Microstromatales</taxon>
        <taxon>Microstromatales incertae sedis</taxon>
        <taxon>Pseudomicrostroma</taxon>
    </lineage>
</organism>
<dbReference type="Proteomes" id="UP000245942">
    <property type="component" value="Unassembled WGS sequence"/>
</dbReference>
<dbReference type="GO" id="GO:0016020">
    <property type="term" value="C:membrane"/>
    <property type="evidence" value="ECO:0007669"/>
    <property type="project" value="UniProtKB-SubCell"/>
</dbReference>
<evidence type="ECO:0000256" key="1">
    <source>
        <dbReference type="ARBA" id="ARBA00004141"/>
    </source>
</evidence>
<feature type="transmembrane region" description="Helical" evidence="7">
    <location>
        <begin position="59"/>
        <end position="81"/>
    </location>
</feature>
<dbReference type="InterPro" id="IPR007905">
    <property type="entry name" value="EBP"/>
</dbReference>
<keyword evidence="4 6" id="KW-1133">Transmembrane helix</keyword>
<evidence type="ECO:0000256" key="4">
    <source>
        <dbReference type="ARBA" id="ARBA00022989"/>
    </source>
</evidence>
<dbReference type="EMBL" id="KZ819323">
    <property type="protein sequence ID" value="PWN22286.1"/>
    <property type="molecule type" value="Genomic_DNA"/>
</dbReference>
<dbReference type="Pfam" id="PF05241">
    <property type="entry name" value="EBP"/>
    <property type="match status" value="1"/>
</dbReference>
<protein>
    <submittedName>
        <fullName evidence="9">Emopamil-binding protein</fullName>
    </submittedName>
</protein>
<dbReference type="PANTHER" id="PTHR14207">
    <property type="entry name" value="STEROL ISOMERASE"/>
    <property type="match status" value="1"/>
</dbReference>
<name>A0A316UAP7_9BASI</name>
<dbReference type="GeneID" id="37011688"/>
<dbReference type="AlphaFoldDB" id="A0A316UAP7"/>
<evidence type="ECO:0000256" key="3">
    <source>
        <dbReference type="ARBA" id="ARBA00022692"/>
    </source>
</evidence>
<keyword evidence="5 6" id="KW-0472">Membrane</keyword>
<dbReference type="PROSITE" id="PS51751">
    <property type="entry name" value="EXPERA"/>
    <property type="match status" value="1"/>
</dbReference>
<accession>A0A316UAP7</accession>
<feature type="domain" description="EXPERA" evidence="8">
    <location>
        <begin position="1"/>
        <end position="145"/>
    </location>
</feature>
<comment type="similarity">
    <text evidence="2">Belongs to the EBP family.</text>
</comment>